<comment type="caution">
    <text evidence="1">The sequence shown here is derived from an EMBL/GenBank/DDBJ whole genome shotgun (WGS) entry which is preliminary data.</text>
</comment>
<organism evidence="1 2">
    <name type="scientific">Bacteroides acidifaciens</name>
    <dbReference type="NCBI Taxonomy" id="85831"/>
    <lineage>
        <taxon>Bacteria</taxon>
        <taxon>Pseudomonadati</taxon>
        <taxon>Bacteroidota</taxon>
        <taxon>Bacteroidia</taxon>
        <taxon>Bacteroidales</taxon>
        <taxon>Bacteroidaceae</taxon>
        <taxon>Bacteroides</taxon>
    </lineage>
</organism>
<gene>
    <name evidence="1" type="ORF">IMSAGC001_02680</name>
</gene>
<sequence>MGEGCHTNKTNVLIEYHRNYIDRFQPLRIITLVSAVIQALFHQ</sequence>
<evidence type="ECO:0000313" key="2">
    <source>
        <dbReference type="Proteomes" id="UP000491181"/>
    </source>
</evidence>
<dbReference type="AlphaFoldDB" id="A0A7J0A4E6"/>
<protein>
    <submittedName>
        <fullName evidence="1">Uncharacterized protein</fullName>
    </submittedName>
</protein>
<accession>A0A7J0A4E6</accession>
<evidence type="ECO:0000313" key="1">
    <source>
        <dbReference type="EMBL" id="GFH87255.1"/>
    </source>
</evidence>
<proteinExistence type="predicted"/>
<dbReference type="Proteomes" id="UP000491181">
    <property type="component" value="Unassembled WGS sequence"/>
</dbReference>
<name>A0A7J0A4E6_9BACE</name>
<reference evidence="1 2" key="1">
    <citation type="journal article" date="2020" name="Microbiome">
        <title>Single-cell genomics of uncultured bacteria reveals dietary fiber responders in the mouse gut microbiota.</title>
        <authorList>
            <person name="Chijiiwa R."/>
            <person name="Hosokawa M."/>
            <person name="Kogawa M."/>
            <person name="Nishikawa Y."/>
            <person name="Ide K."/>
            <person name="Sakanashi C."/>
            <person name="Takahashi K."/>
            <person name="Takeyama H."/>
        </authorList>
    </citation>
    <scope>NUCLEOTIDE SEQUENCE [LARGE SCALE GENOMIC DNA]</scope>
    <source>
        <strain evidence="1">IMSAGC_001</strain>
    </source>
</reference>
<dbReference type="EMBL" id="BLLS01000083">
    <property type="protein sequence ID" value="GFH87255.1"/>
    <property type="molecule type" value="Genomic_DNA"/>
</dbReference>